<feature type="domain" description="Cation efflux protein transmembrane" evidence="7">
    <location>
        <begin position="23"/>
        <end position="230"/>
    </location>
</feature>
<dbReference type="GO" id="GO:0008324">
    <property type="term" value="F:monoatomic cation transmembrane transporter activity"/>
    <property type="evidence" value="ECO:0007669"/>
    <property type="project" value="InterPro"/>
</dbReference>
<dbReference type="EMBL" id="CP043499">
    <property type="protein sequence ID" value="QFY62553.1"/>
    <property type="molecule type" value="Genomic_DNA"/>
</dbReference>
<dbReference type="InterPro" id="IPR058533">
    <property type="entry name" value="Cation_efflux_TM"/>
</dbReference>
<evidence type="ECO:0000256" key="3">
    <source>
        <dbReference type="ARBA" id="ARBA00022692"/>
    </source>
</evidence>
<dbReference type="InterPro" id="IPR040177">
    <property type="entry name" value="SLC30A9"/>
</dbReference>
<organism evidence="8 9">
    <name type="scientific">Rhizobium grahamii</name>
    <dbReference type="NCBI Taxonomy" id="1120045"/>
    <lineage>
        <taxon>Bacteria</taxon>
        <taxon>Pseudomonadati</taxon>
        <taxon>Pseudomonadota</taxon>
        <taxon>Alphaproteobacteria</taxon>
        <taxon>Hyphomicrobiales</taxon>
        <taxon>Rhizobiaceae</taxon>
        <taxon>Rhizobium/Agrobacterium group</taxon>
        <taxon>Rhizobium</taxon>
    </lineage>
</organism>
<dbReference type="Gene3D" id="1.20.1510.10">
    <property type="entry name" value="Cation efflux protein transmembrane domain"/>
    <property type="match status" value="1"/>
</dbReference>
<dbReference type="InterPro" id="IPR002524">
    <property type="entry name" value="Cation_efflux"/>
</dbReference>
<dbReference type="AlphaFoldDB" id="A0A5Q0CAT3"/>
<name>A0A5Q0CAT3_9HYPH</name>
<keyword evidence="2" id="KW-0813">Transport</keyword>
<feature type="transmembrane region" description="Helical" evidence="6">
    <location>
        <begin position="128"/>
        <end position="146"/>
    </location>
</feature>
<dbReference type="Pfam" id="PF01545">
    <property type="entry name" value="Cation_efflux"/>
    <property type="match status" value="1"/>
</dbReference>
<geneLocation type="plasmid" evidence="8 9">
    <name>unnamed</name>
</geneLocation>
<gene>
    <name evidence="8" type="ORF">FZ934_19375</name>
</gene>
<proteinExistence type="predicted"/>
<feature type="transmembrane region" description="Helical" evidence="6">
    <location>
        <begin position="205"/>
        <end position="222"/>
    </location>
</feature>
<dbReference type="KEGG" id="rgr:FZ934_19375"/>
<dbReference type="RefSeq" id="WP_153272544.1">
    <property type="nucleotide sequence ID" value="NZ_CP043499.1"/>
</dbReference>
<dbReference type="OrthoDB" id="9806522at2"/>
<evidence type="ECO:0000256" key="6">
    <source>
        <dbReference type="SAM" id="Phobius"/>
    </source>
</evidence>
<evidence type="ECO:0000256" key="4">
    <source>
        <dbReference type="ARBA" id="ARBA00022989"/>
    </source>
</evidence>
<dbReference type="NCBIfam" id="TIGR01297">
    <property type="entry name" value="CDF"/>
    <property type="match status" value="1"/>
</dbReference>
<reference evidence="8 9" key="1">
    <citation type="submission" date="2019-08" db="EMBL/GenBank/DDBJ databases">
        <title>Prosopis cineraria nodule microbiome.</title>
        <authorList>
            <person name="Ali R."/>
            <person name="Chaluvadi S.R."/>
            <person name="Wang X."/>
        </authorList>
    </citation>
    <scope>NUCLEOTIDE SEQUENCE [LARGE SCALE GENOMIC DNA]</scope>
    <source>
        <strain evidence="8 9">BG7</strain>
        <plasmid evidence="8 9">unnamed</plasmid>
    </source>
</reference>
<evidence type="ECO:0000256" key="5">
    <source>
        <dbReference type="ARBA" id="ARBA00023136"/>
    </source>
</evidence>
<keyword evidence="5 6" id="KW-0472">Membrane</keyword>
<dbReference type="Proteomes" id="UP000326881">
    <property type="component" value="Plasmid unnamed"/>
</dbReference>
<feature type="transmembrane region" description="Helical" evidence="6">
    <location>
        <begin position="88"/>
        <end position="108"/>
    </location>
</feature>
<evidence type="ECO:0000256" key="2">
    <source>
        <dbReference type="ARBA" id="ARBA00022448"/>
    </source>
</evidence>
<keyword evidence="8" id="KW-0614">Plasmid</keyword>
<dbReference type="InterPro" id="IPR027469">
    <property type="entry name" value="Cation_efflux_TMD_sf"/>
</dbReference>
<sequence>MQGNVTNLSWSITATQSGLGTVAISLVADLVIASIKFVAAYISGSTAMSSEGVHSLVDAGTEIILLYGLIASGRKANSEHQLGYGREVYFWNFVVAVLIFAFGAGIALLDGLHQIARPKPISDETISYIVLACSAMVDGAALWAAVRRTGVGRGHDSLLQFLRRRRDPTASTILFGGVASMAGILVTSGGLVASHLTGDPRFDGLASLAIAGILTVTAFKLASQSMSLLIGVPADPSVVAEIIEDTKRNPTVQAVNGVISAHLAPEQLIVALSVWFTEELSKAGVEQAIANVEDDLRRRHPQILALFIKPQSPERYHSLRGPGIRQSHIRVPGERATTPYASV</sequence>
<evidence type="ECO:0000259" key="7">
    <source>
        <dbReference type="Pfam" id="PF01545"/>
    </source>
</evidence>
<evidence type="ECO:0000256" key="1">
    <source>
        <dbReference type="ARBA" id="ARBA00004141"/>
    </source>
</evidence>
<dbReference type="PANTHER" id="PTHR13414">
    <property type="entry name" value="HUEL-CATION TRANSPORTER"/>
    <property type="match status" value="1"/>
</dbReference>
<accession>A0A5Q0CAT3</accession>
<keyword evidence="3 6" id="KW-0812">Transmembrane</keyword>
<feature type="transmembrane region" description="Helical" evidence="6">
    <location>
        <begin position="173"/>
        <end position="193"/>
    </location>
</feature>
<dbReference type="GO" id="GO:0016020">
    <property type="term" value="C:membrane"/>
    <property type="evidence" value="ECO:0007669"/>
    <property type="project" value="UniProtKB-SubCell"/>
</dbReference>
<feature type="transmembrane region" description="Helical" evidence="6">
    <location>
        <begin position="20"/>
        <end position="42"/>
    </location>
</feature>
<protein>
    <submittedName>
        <fullName evidence="8">Cation diffusion facilitator family transporter</fullName>
    </submittedName>
</protein>
<keyword evidence="9" id="KW-1185">Reference proteome</keyword>
<dbReference type="SUPFAM" id="SSF161111">
    <property type="entry name" value="Cation efflux protein transmembrane domain-like"/>
    <property type="match status" value="1"/>
</dbReference>
<keyword evidence="4 6" id="KW-1133">Transmembrane helix</keyword>
<dbReference type="GO" id="GO:0006829">
    <property type="term" value="P:zinc ion transport"/>
    <property type="evidence" value="ECO:0007669"/>
    <property type="project" value="InterPro"/>
</dbReference>
<dbReference type="PANTHER" id="PTHR13414:SF9">
    <property type="entry name" value="PROTON-COUPLED ZINC ANTIPORTER SLC30A9, MITOCHONDRIAL"/>
    <property type="match status" value="1"/>
</dbReference>
<evidence type="ECO:0000313" key="8">
    <source>
        <dbReference type="EMBL" id="QFY62553.1"/>
    </source>
</evidence>
<comment type="subcellular location">
    <subcellularLocation>
        <location evidence="1">Membrane</location>
        <topology evidence="1">Multi-pass membrane protein</topology>
    </subcellularLocation>
</comment>
<evidence type="ECO:0000313" key="9">
    <source>
        <dbReference type="Proteomes" id="UP000326881"/>
    </source>
</evidence>